<dbReference type="EMBL" id="LAZR01021967">
    <property type="protein sequence ID" value="KKL83490.1"/>
    <property type="molecule type" value="Genomic_DNA"/>
</dbReference>
<organism evidence="1">
    <name type="scientific">marine sediment metagenome</name>
    <dbReference type="NCBI Taxonomy" id="412755"/>
    <lineage>
        <taxon>unclassified sequences</taxon>
        <taxon>metagenomes</taxon>
        <taxon>ecological metagenomes</taxon>
    </lineage>
</organism>
<dbReference type="AlphaFoldDB" id="A0A0F9HP79"/>
<accession>A0A0F9HP79</accession>
<evidence type="ECO:0000313" key="1">
    <source>
        <dbReference type="EMBL" id="KKL83490.1"/>
    </source>
</evidence>
<sequence length="55" mass="6460">MNKYKLVIVEERSDQPEGTKHPVISYREVCFIGYFKTERELQQWATANLGEIDKA</sequence>
<reference evidence="1" key="1">
    <citation type="journal article" date="2015" name="Nature">
        <title>Complex archaea that bridge the gap between prokaryotes and eukaryotes.</title>
        <authorList>
            <person name="Spang A."/>
            <person name="Saw J.H."/>
            <person name="Jorgensen S.L."/>
            <person name="Zaremba-Niedzwiedzka K."/>
            <person name="Martijn J."/>
            <person name="Lind A.E."/>
            <person name="van Eijk R."/>
            <person name="Schleper C."/>
            <person name="Guy L."/>
            <person name="Ettema T.J."/>
        </authorList>
    </citation>
    <scope>NUCLEOTIDE SEQUENCE</scope>
</reference>
<comment type="caution">
    <text evidence="1">The sequence shown here is derived from an EMBL/GenBank/DDBJ whole genome shotgun (WGS) entry which is preliminary data.</text>
</comment>
<gene>
    <name evidence="1" type="ORF">LCGC14_1974190</name>
</gene>
<protein>
    <submittedName>
        <fullName evidence="1">Uncharacterized protein</fullName>
    </submittedName>
</protein>
<name>A0A0F9HP79_9ZZZZ</name>
<proteinExistence type="predicted"/>